<keyword evidence="1" id="KW-1133">Transmembrane helix</keyword>
<sequence length="169" mass="19181">MREIGTTHCSIFYARLNIMSDLSINKDILRKSLLRGIIAFSVLLSVYFLILTLISGWRFTWEQFTEFWYYILSLALGFGIQFSLYSYFKGVIKEQAGGQVLATTGATSTGAMISCCAHYLTNILPILGVTGIVTFISQYQVQFFWIGLFFNLLGIFYIGNKVLKISMKQ</sequence>
<reference evidence="2 3" key="1">
    <citation type="journal article" date="2015" name="Nature">
        <title>rRNA introns, odd ribosomes, and small enigmatic genomes across a large radiation of phyla.</title>
        <authorList>
            <person name="Brown C.T."/>
            <person name="Hug L.A."/>
            <person name="Thomas B.C."/>
            <person name="Sharon I."/>
            <person name="Castelle C.J."/>
            <person name="Singh A."/>
            <person name="Wilkins M.J."/>
            <person name="Williams K.H."/>
            <person name="Banfield J.F."/>
        </authorList>
    </citation>
    <scope>NUCLEOTIDE SEQUENCE [LARGE SCALE GENOMIC DNA]</scope>
</reference>
<dbReference type="EMBL" id="LBUP01000001">
    <property type="protein sequence ID" value="KKQ67120.1"/>
    <property type="molecule type" value="Genomic_DNA"/>
</dbReference>
<evidence type="ECO:0000313" key="3">
    <source>
        <dbReference type="Proteomes" id="UP000034235"/>
    </source>
</evidence>
<accession>A0A0G0JVM3</accession>
<proteinExistence type="predicted"/>
<keyword evidence="1" id="KW-0812">Transmembrane</keyword>
<evidence type="ECO:0000313" key="2">
    <source>
        <dbReference type="EMBL" id="KKQ67120.1"/>
    </source>
</evidence>
<organism evidence="2 3">
    <name type="scientific">Candidatus Daviesbacteria bacterium GW2011_GWA2_38_24</name>
    <dbReference type="NCBI Taxonomy" id="1618422"/>
    <lineage>
        <taxon>Bacteria</taxon>
        <taxon>Candidatus Daviesiibacteriota</taxon>
    </lineage>
</organism>
<evidence type="ECO:0000256" key="1">
    <source>
        <dbReference type="SAM" id="Phobius"/>
    </source>
</evidence>
<dbReference type="Proteomes" id="UP000034235">
    <property type="component" value="Unassembled WGS sequence"/>
</dbReference>
<name>A0A0G0JVM3_9BACT</name>
<comment type="caution">
    <text evidence="2">The sequence shown here is derived from an EMBL/GenBank/DDBJ whole genome shotgun (WGS) entry which is preliminary data.</text>
</comment>
<feature type="transmembrane region" description="Helical" evidence="1">
    <location>
        <begin position="141"/>
        <end position="159"/>
    </location>
</feature>
<dbReference type="AlphaFoldDB" id="A0A0G0JVM3"/>
<feature type="transmembrane region" description="Helical" evidence="1">
    <location>
        <begin position="33"/>
        <end position="55"/>
    </location>
</feature>
<protein>
    <submittedName>
        <fullName evidence="2">Uncharacterized protein</fullName>
    </submittedName>
</protein>
<keyword evidence="1" id="KW-0472">Membrane</keyword>
<feature type="transmembrane region" description="Helical" evidence="1">
    <location>
        <begin position="67"/>
        <end position="88"/>
    </location>
</feature>
<gene>
    <name evidence="2" type="ORF">US86_C0001G0047</name>
</gene>